<dbReference type="InterPro" id="IPR047798">
    <property type="entry name" value="BPSS1780-like"/>
</dbReference>
<proteinExistence type="predicted"/>
<gene>
    <name evidence="2" type="ORF">L613_004700000170</name>
</gene>
<feature type="transmembrane region" description="Helical" evidence="1">
    <location>
        <begin position="103"/>
        <end position="125"/>
    </location>
</feature>
<feature type="transmembrane region" description="Helical" evidence="1">
    <location>
        <begin position="28"/>
        <end position="49"/>
    </location>
</feature>
<keyword evidence="3" id="KW-1185">Reference proteome</keyword>
<dbReference type="AlphaFoldDB" id="A0A562D916"/>
<keyword evidence="1" id="KW-0812">Transmembrane</keyword>
<organism evidence="2 3">
    <name type="scientific">Pseudoxanthomonas taiwanensis J19</name>
    <dbReference type="NCBI Taxonomy" id="935569"/>
    <lineage>
        <taxon>Bacteria</taxon>
        <taxon>Pseudomonadati</taxon>
        <taxon>Pseudomonadota</taxon>
        <taxon>Gammaproteobacteria</taxon>
        <taxon>Lysobacterales</taxon>
        <taxon>Lysobacteraceae</taxon>
        <taxon>Pseudoxanthomonas</taxon>
    </lineage>
</organism>
<keyword evidence="1" id="KW-1133">Transmembrane helix</keyword>
<evidence type="ECO:0000313" key="3">
    <source>
        <dbReference type="Proteomes" id="UP000321583"/>
    </source>
</evidence>
<keyword evidence="1" id="KW-0472">Membrane</keyword>
<feature type="transmembrane region" description="Helical" evidence="1">
    <location>
        <begin position="56"/>
        <end position="77"/>
    </location>
</feature>
<feature type="transmembrane region" description="Helical" evidence="1">
    <location>
        <begin position="249"/>
        <end position="275"/>
    </location>
</feature>
<dbReference type="OrthoDB" id="6008063at2"/>
<comment type="caution">
    <text evidence="2">The sequence shown here is derived from an EMBL/GenBank/DDBJ whole genome shotgun (WGS) entry which is preliminary data.</text>
</comment>
<dbReference type="EMBL" id="VLJS01000077">
    <property type="protein sequence ID" value="TWH06094.1"/>
    <property type="molecule type" value="Genomic_DNA"/>
</dbReference>
<protein>
    <submittedName>
        <fullName evidence="2">Uncharacterized protein</fullName>
    </submittedName>
</protein>
<evidence type="ECO:0000313" key="2">
    <source>
        <dbReference type="EMBL" id="TWH06094.1"/>
    </source>
</evidence>
<feature type="transmembrane region" description="Helical" evidence="1">
    <location>
        <begin position="167"/>
        <end position="194"/>
    </location>
</feature>
<feature type="transmembrane region" description="Helical" evidence="1">
    <location>
        <begin position="214"/>
        <end position="242"/>
    </location>
</feature>
<reference evidence="2 3" key="1">
    <citation type="submission" date="2019-07" db="EMBL/GenBank/DDBJ databases">
        <title>Genome sequencing of lignin-degrading bacterial isolates.</title>
        <authorList>
            <person name="Gladden J."/>
        </authorList>
    </citation>
    <scope>NUCLEOTIDE SEQUENCE [LARGE SCALE GENOMIC DNA]</scope>
    <source>
        <strain evidence="2 3">J19</strain>
    </source>
</reference>
<sequence>MDTIRRLPASAGAEWLLGGFALLRQAPLALGSLGALWGLLGTLVLAVAATVPALGALVQLLVAIAGPLLFAGLVWAVREVQQGRPALPSHLGQGVRDGHLPGLLATLLPQVVAGLLLGILLLVLVGPEQLQRLSAVSEELNAMAASGVQPSPEQVQEMIADLPAGRILLWLLLGLGLAVVVAMTVFVSVPRIVFDGRPGLAAMGDSLRASLHNLPALAVFFLLAVVALFAVYFAVMLLALLAQALAGPLFGALVAQVLLMAVVMPLLAGAVLVAWGQLFGHAAPPPVPGAAASGRLEA</sequence>
<dbReference type="NCBIfam" id="NF041043">
    <property type="entry name" value="BPSS1780_fam"/>
    <property type="match status" value="1"/>
</dbReference>
<name>A0A562D916_9GAMM</name>
<accession>A0A562D916</accession>
<evidence type="ECO:0000256" key="1">
    <source>
        <dbReference type="SAM" id="Phobius"/>
    </source>
</evidence>
<dbReference type="Proteomes" id="UP000321583">
    <property type="component" value="Unassembled WGS sequence"/>
</dbReference>
<dbReference type="RefSeq" id="WP_019399977.1">
    <property type="nucleotide sequence ID" value="NZ_VLJS01000077.1"/>
</dbReference>